<dbReference type="EMBL" id="CP002657">
    <property type="protein sequence ID" value="AEB85650.1"/>
    <property type="molecule type" value="Genomic_DNA"/>
</dbReference>
<dbReference type="SUPFAM" id="SSF53335">
    <property type="entry name" value="S-adenosyl-L-methionine-dependent methyltransferases"/>
    <property type="match status" value="1"/>
</dbReference>
<dbReference type="PANTHER" id="PTHR41313:SF1">
    <property type="entry name" value="DNA METHYLASE ADENINE-SPECIFIC DOMAIN-CONTAINING PROTEIN"/>
    <property type="match status" value="1"/>
</dbReference>
<feature type="domain" description="Helicase C-terminal" evidence="2">
    <location>
        <begin position="1263"/>
        <end position="1443"/>
    </location>
</feature>
<dbReference type="InterPro" id="IPR027417">
    <property type="entry name" value="P-loop_NTPase"/>
</dbReference>
<keyword evidence="3" id="KW-0547">Nucleotide-binding</keyword>
<dbReference type="STRING" id="596154.Alide2_3309"/>
<protein>
    <submittedName>
        <fullName evidence="3">DEAD-like helicase</fullName>
    </submittedName>
</protein>
<dbReference type="Gene3D" id="3.40.50.300">
    <property type="entry name" value="P-loop containing nucleotide triphosphate hydrolases"/>
    <property type="match status" value="2"/>
</dbReference>
<dbReference type="InterPro" id="IPR001650">
    <property type="entry name" value="Helicase_C-like"/>
</dbReference>
<sequence>MARTTAPSLWLPGFDPDEPALPDLSPEGDLFAEYLAPDASQATAATSAAGVLAGTETDAEVRSERHSSPSRASWRVVVGAKRDEPRTLWPPLRREHLSDLNGAVTKFEANLAAARALQSIELAFRTPDATERCQLLRFTGWGGLPAAFNLEGNDPAWRARAEELQALLPADDYASARASVNNSHYTEVHMIEAMWQAVERFGFTGGRVLEPAAGVGHFLGAMPRSLAERSAVTAIEIDRLSGRMLQALYAPHGADVRIAPFEKVALPENWFDLVIGNVPFGNYPAADAGPKPYARFRIHNYFFGRALDLVRPGGLVCFITSTGTMEARDDAVREYVASQAKLLGAIRLPRGAFAGLASTDVQTDILFLGKRHPGEAVSGAWMERVLVPDGLRHPRCPHKYLQINAWYARNPGFCIGQVTQESNGYEEVPTVAFEGDLESALAERIALLPSGVYTPAKPVVLASVRAAVPAEPGARPGSFRVHHGRVHRVEGAELVDLHDSLNATQRVRIAGMCAIRDHARALLDAQLAQDGDEGLAQLRAMLNGTYDRYVSRHGCLSTRANALAFRRDPDYPLLLSLEHYDEESDTARKAALFTQRTLRRVSAPTAVAEPTEALAASVQWRGRVDPGYMARLLSAHEDEVLATLSEAGQIFLDPADDAWKTADDYLSGNVKARLKQAALSGPALRRNVEALERVQPEDLPPASIEPRLGAVWIPAGDVEAFIHEVLELKDCRVSYSAEAGAWSVTYPEWSARHNVKVTQEWGTARMNAIELVQAALNVQVPMVRDRDPATDRYHVNPAETLAAREKFGSLKDRFAAWAFEDSKRRERLCRVYNDLFNATRPRHFDGSHLKLPGFSQCFELHPHQRDSVWRAVQTGNVGLFHVVGAGKTAVCVIASMEMRRLGFLSKPCHVVPNHMLAQYTAEFVRLYPQASVLMAGKEDLEGDRRRELVSRIATGDWDAVVITHSSFERIRMSPQFTEDYIAEVIHEIEMAVRAEKSGDRSNRIIKQLETQKKSWKARLERLAADQKKDDLLTWEQLGIDGLFVDEAHLFKNLYRFTKMTRVAGLPLSNSERAFDLYLKTRYTMKLHGNAQRGVVFATATPVANTMAEIHTMQRYLQPRRLEELGLQQFDAWAATFGESVTALEIAPDGSGYRMHTRFARFINVPELMAVFGEVADIRTAEMLNLPVPQLRGGKARTVACPASTALKAYVQTLVQRAEKIRNGHVNPTEDNMLAVTNDGRAAALDFRLVAPAARFDPHGKVVACTREVLAIWQRTADFRGAQLVFCDLSSPKGGKAFSVYEDLRQRLVEAGIPEKEIAFIHDAETDAQKATLFKAVREGRVRVLLGSTGKMGVGTNVQTRLVALHHLDAPWRPCDVEQREGRILRQGNECEEVEIFRYVTEQSFDAYSWQTLETKARFIAQVMRGDKGLRAIEDVELATLSYAEVKALASGNPMVIEKAGVDAEVAKLSTLFSVWRNQRWSNESEVGRLPMLIESLEQKLTLQAEDAAQAEPQTMAQIAVELGGRRIAGPDAVGDALRELVKTARAAIHGRALLSGQILGRFGGFELGLQAIGTEAVPAFFLAGRCRYDAEPYQTGPGLVSALLAALASVGEQQSRTGEQLALGRKRLEDLQLELARPFEHEARLTSLLVHQRELLKQLDLDKDEAGNASLDGEAMRQAA</sequence>
<dbReference type="InterPro" id="IPR014001">
    <property type="entry name" value="Helicase_ATP-bd"/>
</dbReference>
<evidence type="ECO:0000259" key="2">
    <source>
        <dbReference type="PROSITE" id="PS51194"/>
    </source>
</evidence>
<dbReference type="RefSeq" id="WP_013722628.1">
    <property type="nucleotide sequence ID" value="NC_015422.1"/>
</dbReference>
<accession>F4G960</accession>
<organism evidence="3 4">
    <name type="scientific">Alicycliphilus denitrificans (strain DSM 14773 / CIP 107495 / K601)</name>
    <dbReference type="NCBI Taxonomy" id="596154"/>
    <lineage>
        <taxon>Bacteria</taxon>
        <taxon>Pseudomonadati</taxon>
        <taxon>Pseudomonadota</taxon>
        <taxon>Betaproteobacteria</taxon>
        <taxon>Burkholderiales</taxon>
        <taxon>Comamonadaceae</taxon>
        <taxon>Alicycliphilus</taxon>
    </lineage>
</organism>
<keyword evidence="3" id="KW-0347">Helicase</keyword>
<dbReference type="InterPro" id="IPR052933">
    <property type="entry name" value="DNA_Protect_Modify"/>
</dbReference>
<dbReference type="PANTHER" id="PTHR41313">
    <property type="entry name" value="ADENINE-SPECIFIC METHYLTRANSFERASE"/>
    <property type="match status" value="1"/>
</dbReference>
<keyword evidence="4" id="KW-1185">Reference proteome</keyword>
<gene>
    <name evidence="3" type="ordered locus">Alide2_3309</name>
</gene>
<dbReference type="Gene3D" id="3.40.50.150">
    <property type="entry name" value="Vaccinia Virus protein VP39"/>
    <property type="match status" value="1"/>
</dbReference>
<evidence type="ECO:0000313" key="3">
    <source>
        <dbReference type="EMBL" id="AEB85650.1"/>
    </source>
</evidence>
<evidence type="ECO:0000256" key="1">
    <source>
        <dbReference type="SAM" id="MobiDB-lite"/>
    </source>
</evidence>
<dbReference type="eggNOG" id="COG0553">
    <property type="taxonomic scope" value="Bacteria"/>
</dbReference>
<dbReference type="PRINTS" id="PR00507">
    <property type="entry name" value="N12N6MTFRASE"/>
</dbReference>
<name>F4G960_ALIDK</name>
<dbReference type="CDD" id="cd02440">
    <property type="entry name" value="AdoMet_MTases"/>
    <property type="match status" value="1"/>
</dbReference>
<evidence type="ECO:0000313" key="4">
    <source>
        <dbReference type="Proteomes" id="UP000007938"/>
    </source>
</evidence>
<dbReference type="Proteomes" id="UP000007938">
    <property type="component" value="Chromosome"/>
</dbReference>
<dbReference type="eggNOG" id="COG0827">
    <property type="taxonomic scope" value="Bacteria"/>
</dbReference>
<dbReference type="SUPFAM" id="SSF52540">
    <property type="entry name" value="P-loop containing nucleoside triphosphate hydrolases"/>
    <property type="match status" value="2"/>
</dbReference>
<dbReference type="HOGENOM" id="CLU_000181_8_5_4"/>
<reference evidence="3 4" key="2">
    <citation type="submission" date="2011-04" db="EMBL/GenBank/DDBJ databases">
        <title>Complete sequence of chromosome of Alicycliphilus denitrificans K601.</title>
        <authorList>
            <consortium name="US DOE Joint Genome Institute"/>
            <person name="Lucas S."/>
            <person name="Han J."/>
            <person name="Lapidus A."/>
            <person name="Cheng J.-F."/>
            <person name="Goodwin L."/>
            <person name="Pitluck S."/>
            <person name="Peters L."/>
            <person name="Zeytun A."/>
            <person name="Detter J.C."/>
            <person name="Han C."/>
            <person name="Tapia R."/>
            <person name="Land M."/>
            <person name="Hauser L."/>
            <person name="Kyrpides N."/>
            <person name="Ivanova N."/>
            <person name="Mikhailova N."/>
            <person name="Pagani I."/>
            <person name="Oosterkamp M."/>
            <person name="Pieper D."/>
            <person name="van Berkel W."/>
            <person name="Langenhoff A."/>
            <person name="Smidt H."/>
            <person name="Stams A."/>
            <person name="Woyke T."/>
        </authorList>
    </citation>
    <scope>NUCLEOTIDE SEQUENCE [LARGE SCALE GENOMIC DNA]</scope>
    <source>
        <strain evidence="4">DSM 14773 / CIP 107495 / K601</strain>
    </source>
</reference>
<keyword evidence="3" id="KW-0067">ATP-binding</keyword>
<proteinExistence type="predicted"/>
<dbReference type="GO" id="GO:0004386">
    <property type="term" value="F:helicase activity"/>
    <property type="evidence" value="ECO:0007669"/>
    <property type="project" value="UniProtKB-KW"/>
</dbReference>
<dbReference type="PROSITE" id="PS51194">
    <property type="entry name" value="HELICASE_CTER"/>
    <property type="match status" value="1"/>
</dbReference>
<feature type="region of interest" description="Disordered" evidence="1">
    <location>
        <begin position="1"/>
        <end position="26"/>
    </location>
</feature>
<dbReference type="SMART" id="SM00487">
    <property type="entry name" value="DEXDc"/>
    <property type="match status" value="1"/>
</dbReference>
<keyword evidence="3" id="KW-0378">Hydrolase</keyword>
<dbReference type="InterPro" id="IPR029063">
    <property type="entry name" value="SAM-dependent_MTases_sf"/>
</dbReference>
<reference evidence="3 4" key="1">
    <citation type="journal article" date="2011" name="J. Bacteriol.">
        <title>Genome Sequences of Alicycliphilus denitrificans Strains BC and K601T.</title>
        <authorList>
            <person name="Oosterkamp M.J."/>
            <person name="Veuskens T."/>
            <person name="Plugge C.M."/>
            <person name="Langenhoff A.A."/>
            <person name="Gerritse J."/>
            <person name="van Berkel W.J."/>
            <person name="Pieper D.H."/>
            <person name="Junca H."/>
            <person name="Goodwin L.A."/>
            <person name="Daligault H.E."/>
            <person name="Bruce D.C."/>
            <person name="Detter J.C."/>
            <person name="Tapia R."/>
            <person name="Han C.S."/>
            <person name="Land M.L."/>
            <person name="Hauser L.J."/>
            <person name="Smidt H."/>
            <person name="Stams A.J."/>
        </authorList>
    </citation>
    <scope>NUCLEOTIDE SEQUENCE [LARGE SCALE GENOMIC DNA]</scope>
    <source>
        <strain evidence="4">DSM 14773 / CIP 107495 / K601</strain>
    </source>
</reference>
<dbReference type="eggNOG" id="COG4646">
    <property type="taxonomic scope" value="Bacteria"/>
</dbReference>
<dbReference type="KEGG" id="adk:Alide2_3309"/>